<reference evidence="1" key="1">
    <citation type="submission" date="2013-07" db="EMBL/GenBank/DDBJ databases">
        <title>The genome of an arbuscular mycorrhizal fungus provides insights into the evolution of the oldest plant symbiosis.</title>
        <authorList>
            <consortium name="DOE Joint Genome Institute"/>
            <person name="Tisserant E."/>
            <person name="Malbreil M."/>
            <person name="Kuo A."/>
            <person name="Kohler A."/>
            <person name="Symeonidi A."/>
            <person name="Balestrini R."/>
            <person name="Charron P."/>
            <person name="Duensing N."/>
            <person name="Frei-dit-Frey N."/>
            <person name="Gianinazzi-Pearson V."/>
            <person name="Gilbert B."/>
            <person name="Handa Y."/>
            <person name="Hijri M."/>
            <person name="Kaul R."/>
            <person name="Kawaguchi M."/>
            <person name="Krajinski F."/>
            <person name="Lammers P."/>
            <person name="Lapierre D."/>
            <person name="Masclaux F.G."/>
            <person name="Murat C."/>
            <person name="Morin E."/>
            <person name="Ndikumana S."/>
            <person name="Pagni M."/>
            <person name="Petitpierre D."/>
            <person name="Requena N."/>
            <person name="Rosikiewicz P."/>
            <person name="Riley R."/>
            <person name="Saito K."/>
            <person name="San Clemente H."/>
            <person name="Shapiro H."/>
            <person name="van Tuinen D."/>
            <person name="Becard G."/>
            <person name="Bonfante P."/>
            <person name="Paszkowski U."/>
            <person name="Shachar-Hill Y."/>
            <person name="Young J.P."/>
            <person name="Sanders I.R."/>
            <person name="Henrissat B."/>
            <person name="Rensing S.A."/>
            <person name="Grigoriev I.V."/>
            <person name="Corradi N."/>
            <person name="Roux C."/>
            <person name="Martin F."/>
        </authorList>
    </citation>
    <scope>NUCLEOTIDE SEQUENCE</scope>
    <source>
        <strain evidence="1">DAOM 197198</strain>
    </source>
</reference>
<dbReference type="InterPro" id="IPR004875">
    <property type="entry name" value="DDE_SF_endonuclease_dom"/>
</dbReference>
<sequence>MLQHMLYLKIQLSRILSLNTFLQHFQPCDQGIINSFKVQYRKLYLHNRFKAFDNFNEHGTELGEIDIKKCIKYIARVWDNVTNDTIKNCWLKTGIILEYGEPSDNESVNREVYENNADI</sequence>
<dbReference type="Pfam" id="PF03184">
    <property type="entry name" value="DDE_1"/>
    <property type="match status" value="1"/>
</dbReference>
<dbReference type="GO" id="GO:0003676">
    <property type="term" value="F:nucleic acid binding"/>
    <property type="evidence" value="ECO:0007669"/>
    <property type="project" value="InterPro"/>
</dbReference>
<evidence type="ECO:0000313" key="1">
    <source>
        <dbReference type="EMBL" id="ESA06327.1"/>
    </source>
</evidence>
<dbReference type="EMBL" id="KI291764">
    <property type="protein sequence ID" value="ESA06327.1"/>
    <property type="molecule type" value="Genomic_DNA"/>
</dbReference>
<gene>
    <name evidence="1" type="ORF">GLOINDRAFT_34323</name>
</gene>
<dbReference type="HOGENOM" id="CLU_2062699_0_0_1"/>
<protein>
    <submittedName>
        <fullName evidence="1">Uncharacterized protein</fullName>
    </submittedName>
</protein>
<name>U9TFX1_RHIID</name>
<proteinExistence type="predicted"/>
<dbReference type="AlphaFoldDB" id="U9TFX1"/>
<dbReference type="VEuPathDB" id="FungiDB:RhiirFUN_003204"/>
<organism evidence="1">
    <name type="scientific">Rhizophagus irregularis (strain DAOM 181602 / DAOM 197198 / MUCL 43194)</name>
    <name type="common">Arbuscular mycorrhizal fungus</name>
    <name type="synonym">Glomus intraradices</name>
    <dbReference type="NCBI Taxonomy" id="747089"/>
    <lineage>
        <taxon>Eukaryota</taxon>
        <taxon>Fungi</taxon>
        <taxon>Fungi incertae sedis</taxon>
        <taxon>Mucoromycota</taxon>
        <taxon>Glomeromycotina</taxon>
        <taxon>Glomeromycetes</taxon>
        <taxon>Glomerales</taxon>
        <taxon>Glomeraceae</taxon>
        <taxon>Rhizophagus</taxon>
    </lineage>
</organism>
<accession>U9TFX1</accession>